<evidence type="ECO:0000313" key="5">
    <source>
        <dbReference type="Proteomes" id="UP001470230"/>
    </source>
</evidence>
<evidence type="ECO:0000313" key="3">
    <source>
        <dbReference type="EMBL" id="KAK8835041.1"/>
    </source>
</evidence>
<dbReference type="InterPro" id="IPR013945">
    <property type="entry name" value="Pkr1"/>
</dbReference>
<evidence type="ECO:0000256" key="1">
    <source>
        <dbReference type="SAM" id="MobiDB-lite"/>
    </source>
</evidence>
<gene>
    <name evidence="4" type="ORF">M9Y10_002369</name>
    <name evidence="3" type="ORF">M9Y10_019417</name>
</gene>
<feature type="compositionally biased region" description="Low complexity" evidence="1">
    <location>
        <begin position="8"/>
        <end position="21"/>
    </location>
</feature>
<name>A0ABR2LAL0_9EUKA</name>
<feature type="transmembrane region" description="Helical" evidence="2">
    <location>
        <begin position="69"/>
        <end position="89"/>
    </location>
</feature>
<feature type="region of interest" description="Disordered" evidence="1">
    <location>
        <begin position="98"/>
        <end position="127"/>
    </location>
</feature>
<dbReference type="Proteomes" id="UP001470230">
    <property type="component" value="Unassembled WGS sequence"/>
</dbReference>
<sequence>MAEKEASQKTAATPTQQQQVQFPEQSGFSGWLSNIFTPGVGFGVINFTRVCLVAMMVFLVYMVLFNYNIHWLVMSILGICLTCSFEFFVSELKKNPEIMDPANKKDDETKDSENNDETKNTNKEKND</sequence>
<protein>
    <recommendedName>
        <fullName evidence="6">Copper transporter</fullName>
    </recommendedName>
</protein>
<feature type="region of interest" description="Disordered" evidence="1">
    <location>
        <begin position="1"/>
        <end position="21"/>
    </location>
</feature>
<dbReference type="PANTHER" id="PTHR28251:SF1">
    <property type="entry name" value="V-TYPE ATPASE ASSEMBLY FACTOR PKR1"/>
    <property type="match status" value="1"/>
</dbReference>
<evidence type="ECO:0000313" key="4">
    <source>
        <dbReference type="EMBL" id="KAK8900046.1"/>
    </source>
</evidence>
<keyword evidence="2" id="KW-0812">Transmembrane</keyword>
<keyword evidence="2" id="KW-1133">Transmembrane helix</keyword>
<feature type="transmembrane region" description="Helical" evidence="2">
    <location>
        <begin position="40"/>
        <end position="63"/>
    </location>
</feature>
<reference evidence="4 5" key="1">
    <citation type="submission" date="2024-04" db="EMBL/GenBank/DDBJ databases">
        <title>Tritrichomonas musculus Genome.</title>
        <authorList>
            <person name="Alves-Ferreira E."/>
            <person name="Grigg M."/>
            <person name="Lorenzi H."/>
            <person name="Galac M."/>
        </authorList>
    </citation>
    <scope>NUCLEOTIDE SEQUENCE [LARGE SCALE GENOMIC DNA]</scope>
    <source>
        <strain evidence="4 5">EAF2021</strain>
    </source>
</reference>
<proteinExistence type="predicted"/>
<accession>A0ABR2LAL0</accession>
<dbReference type="EMBL" id="JAPFFF010000246">
    <property type="protein sequence ID" value="KAK8835041.1"/>
    <property type="molecule type" value="Genomic_DNA"/>
</dbReference>
<keyword evidence="5" id="KW-1185">Reference proteome</keyword>
<dbReference type="PANTHER" id="PTHR28251">
    <property type="entry name" value="V-TYPE ATPASE ASSEMBLY FACTOR PKR1"/>
    <property type="match status" value="1"/>
</dbReference>
<dbReference type="EMBL" id="JAPFFF010000001">
    <property type="protein sequence ID" value="KAK8900046.1"/>
    <property type="molecule type" value="Genomic_DNA"/>
</dbReference>
<organism evidence="4 5">
    <name type="scientific">Tritrichomonas musculus</name>
    <dbReference type="NCBI Taxonomy" id="1915356"/>
    <lineage>
        <taxon>Eukaryota</taxon>
        <taxon>Metamonada</taxon>
        <taxon>Parabasalia</taxon>
        <taxon>Tritrichomonadida</taxon>
        <taxon>Tritrichomonadidae</taxon>
        <taxon>Tritrichomonas</taxon>
    </lineage>
</organism>
<evidence type="ECO:0000256" key="2">
    <source>
        <dbReference type="SAM" id="Phobius"/>
    </source>
</evidence>
<keyword evidence="2" id="KW-0472">Membrane</keyword>
<comment type="caution">
    <text evidence="4">The sequence shown here is derived from an EMBL/GenBank/DDBJ whole genome shotgun (WGS) entry which is preliminary data.</text>
</comment>
<dbReference type="Pfam" id="PF08636">
    <property type="entry name" value="Pkr1"/>
    <property type="match status" value="1"/>
</dbReference>
<evidence type="ECO:0008006" key="6">
    <source>
        <dbReference type="Google" id="ProtNLM"/>
    </source>
</evidence>